<dbReference type="RefSeq" id="XP_007681379.1">
    <property type="nucleotide sequence ID" value="XM_007683189.1"/>
</dbReference>
<gene>
    <name evidence="1" type="ORF">BAUCODRAFT_39341</name>
</gene>
<evidence type="ECO:0000313" key="2">
    <source>
        <dbReference type="Proteomes" id="UP000011761"/>
    </source>
</evidence>
<proteinExistence type="predicted"/>
<sequence>MRWRFHVKVCFASRAKAGKPEHGRHHSIPPQARRGFLVLTSYGIDEISCRLRGAGEQRKLSSLLLPR</sequence>
<dbReference type="Proteomes" id="UP000011761">
    <property type="component" value="Unassembled WGS sequence"/>
</dbReference>
<dbReference type="GeneID" id="19113770"/>
<evidence type="ECO:0000313" key="1">
    <source>
        <dbReference type="EMBL" id="EMC91189.1"/>
    </source>
</evidence>
<dbReference type="EMBL" id="KB445564">
    <property type="protein sequence ID" value="EMC91189.1"/>
    <property type="molecule type" value="Genomic_DNA"/>
</dbReference>
<dbReference type="HOGENOM" id="CLU_2811931_0_0_1"/>
<dbReference type="AlphaFoldDB" id="M2MX24"/>
<name>M2MX24_BAUPA</name>
<reference evidence="1 2" key="1">
    <citation type="journal article" date="2012" name="PLoS Pathog.">
        <title>Diverse lifestyles and strategies of plant pathogenesis encoded in the genomes of eighteen Dothideomycetes fungi.</title>
        <authorList>
            <person name="Ohm R.A."/>
            <person name="Feau N."/>
            <person name="Henrissat B."/>
            <person name="Schoch C.L."/>
            <person name="Horwitz B.A."/>
            <person name="Barry K.W."/>
            <person name="Condon B.J."/>
            <person name="Copeland A.C."/>
            <person name="Dhillon B."/>
            <person name="Glaser F."/>
            <person name="Hesse C.N."/>
            <person name="Kosti I."/>
            <person name="LaButti K."/>
            <person name="Lindquist E.A."/>
            <person name="Lucas S."/>
            <person name="Salamov A.A."/>
            <person name="Bradshaw R.E."/>
            <person name="Ciuffetti L."/>
            <person name="Hamelin R.C."/>
            <person name="Kema G.H.J."/>
            <person name="Lawrence C."/>
            <person name="Scott J.A."/>
            <person name="Spatafora J.W."/>
            <person name="Turgeon B.G."/>
            <person name="de Wit P.J.G.M."/>
            <person name="Zhong S."/>
            <person name="Goodwin S.B."/>
            <person name="Grigoriev I.V."/>
        </authorList>
    </citation>
    <scope>NUCLEOTIDE SEQUENCE [LARGE SCALE GENOMIC DNA]</scope>
    <source>
        <strain evidence="1 2">UAMH 10762</strain>
    </source>
</reference>
<dbReference type="KEGG" id="bcom:BAUCODRAFT_39341"/>
<protein>
    <submittedName>
        <fullName evidence="1">Uncharacterized protein</fullName>
    </submittedName>
</protein>
<accession>M2MX24</accession>
<organism evidence="1 2">
    <name type="scientific">Baudoinia panamericana (strain UAMH 10762)</name>
    <name type="common">Angels' share fungus</name>
    <name type="synonym">Baudoinia compniacensis (strain UAMH 10762)</name>
    <dbReference type="NCBI Taxonomy" id="717646"/>
    <lineage>
        <taxon>Eukaryota</taxon>
        <taxon>Fungi</taxon>
        <taxon>Dikarya</taxon>
        <taxon>Ascomycota</taxon>
        <taxon>Pezizomycotina</taxon>
        <taxon>Dothideomycetes</taxon>
        <taxon>Dothideomycetidae</taxon>
        <taxon>Mycosphaerellales</taxon>
        <taxon>Teratosphaeriaceae</taxon>
        <taxon>Baudoinia</taxon>
    </lineage>
</organism>
<keyword evidence="2" id="KW-1185">Reference proteome</keyword>